<dbReference type="NCBIfam" id="TIGR02532">
    <property type="entry name" value="IV_pilin_GFxxxE"/>
    <property type="match status" value="1"/>
</dbReference>
<dbReference type="EMBL" id="CP029397">
    <property type="protein sequence ID" value="AWL30192.1"/>
    <property type="molecule type" value="Genomic_DNA"/>
</dbReference>
<dbReference type="SUPFAM" id="SSF54523">
    <property type="entry name" value="Pili subunits"/>
    <property type="match status" value="1"/>
</dbReference>
<dbReference type="InterPro" id="IPR012902">
    <property type="entry name" value="N_methyl_site"/>
</dbReference>
<dbReference type="InterPro" id="IPR045584">
    <property type="entry name" value="Pilin-like"/>
</dbReference>
<gene>
    <name evidence="1" type="ORF">DJ533_17295</name>
</gene>
<reference evidence="1" key="1">
    <citation type="submission" date="2019-08" db="EMBL/GenBank/DDBJ databases">
        <title>The complete genome of Acinetobacter defluvii strain WCHAD010030.</title>
        <authorList>
            <person name="Hu Y."/>
            <person name="Qin J."/>
            <person name="Feng Y."/>
            <person name="Zong Z."/>
        </authorList>
    </citation>
    <scope>NUCLEOTIDE SEQUENCE</scope>
    <source>
        <strain evidence="1">WCHA30</strain>
    </source>
</reference>
<dbReference type="Pfam" id="PF07963">
    <property type="entry name" value="N_methyl"/>
    <property type="match status" value="1"/>
</dbReference>
<name>A0A2S2FIK7_9GAMM</name>
<keyword evidence="2" id="KW-1185">Reference proteome</keyword>
<dbReference type="AlphaFoldDB" id="A0A2S2FIK7"/>
<dbReference type="Gene3D" id="3.30.700.10">
    <property type="entry name" value="Glycoprotein, Type 4 Pilin"/>
    <property type="match status" value="1"/>
</dbReference>
<dbReference type="Proteomes" id="UP000245977">
    <property type="component" value="Chromosome"/>
</dbReference>
<dbReference type="STRING" id="1871111.GCA_001704615_03054"/>
<protein>
    <submittedName>
        <fullName evidence="1">Prepilin-type N-terminal cleavage/methylation domain-containing protein</fullName>
    </submittedName>
</protein>
<dbReference type="PROSITE" id="PS00409">
    <property type="entry name" value="PROKAR_NTER_METHYL"/>
    <property type="match status" value="1"/>
</dbReference>
<proteinExistence type="predicted"/>
<dbReference type="OrthoDB" id="5587184at2"/>
<accession>A0A2S2FIK7</accession>
<organism evidence="1 2">
    <name type="scientific">Acinetobacter defluvii</name>
    <dbReference type="NCBI Taxonomy" id="1871111"/>
    <lineage>
        <taxon>Bacteria</taxon>
        <taxon>Pseudomonadati</taxon>
        <taxon>Pseudomonadota</taxon>
        <taxon>Gammaproteobacteria</taxon>
        <taxon>Moraxellales</taxon>
        <taxon>Moraxellaceae</taxon>
        <taxon>Acinetobacter</taxon>
    </lineage>
</organism>
<dbReference type="KEGG" id="adv:DJ533_17295"/>
<sequence>MRFVRGFTLIELMVTIAVLAVIAMMAAPSFGNLVARKQLDTLTQELVLLFGEARGQAISLRKNITIKLDCPKNDKQELVCSSNTATSFTWISKNPDIQLTSDPIDVVFSGLGSAKQRTKTIPNPNYDKDALTDLTKTPPINPKTIEEVVPLAFTLCNVELGENRTILIAQNGTVEGISKGACS</sequence>
<dbReference type="RefSeq" id="WP_065993763.1">
    <property type="nucleotide sequence ID" value="NZ_CP029397.2"/>
</dbReference>
<evidence type="ECO:0000313" key="1">
    <source>
        <dbReference type="EMBL" id="AWL30192.1"/>
    </source>
</evidence>
<evidence type="ECO:0000313" key="2">
    <source>
        <dbReference type="Proteomes" id="UP000245977"/>
    </source>
</evidence>